<comment type="caution">
    <text evidence="3">The sequence shown here is derived from an EMBL/GenBank/DDBJ whole genome shotgun (WGS) entry which is preliminary data.</text>
</comment>
<reference evidence="3" key="1">
    <citation type="submission" date="2022-04" db="EMBL/GenBank/DDBJ databases">
        <title>Carnegiea gigantea Genome sequencing and assembly v2.</title>
        <authorList>
            <person name="Copetti D."/>
            <person name="Sanderson M.J."/>
            <person name="Burquez A."/>
            <person name="Wojciechowski M.F."/>
        </authorList>
    </citation>
    <scope>NUCLEOTIDE SEQUENCE</scope>
    <source>
        <strain evidence="3">SGP5-SGP5p</strain>
        <tissue evidence="3">Aerial part</tissue>
    </source>
</reference>
<organism evidence="3 4">
    <name type="scientific">Carnegiea gigantea</name>
    <dbReference type="NCBI Taxonomy" id="171969"/>
    <lineage>
        <taxon>Eukaryota</taxon>
        <taxon>Viridiplantae</taxon>
        <taxon>Streptophyta</taxon>
        <taxon>Embryophyta</taxon>
        <taxon>Tracheophyta</taxon>
        <taxon>Spermatophyta</taxon>
        <taxon>Magnoliopsida</taxon>
        <taxon>eudicotyledons</taxon>
        <taxon>Gunneridae</taxon>
        <taxon>Pentapetalae</taxon>
        <taxon>Caryophyllales</taxon>
        <taxon>Cactineae</taxon>
        <taxon>Cactaceae</taxon>
        <taxon>Cactoideae</taxon>
        <taxon>Echinocereeae</taxon>
        <taxon>Carnegiea</taxon>
    </lineage>
</organism>
<keyword evidence="4" id="KW-1185">Reference proteome</keyword>
<dbReference type="Proteomes" id="UP001153076">
    <property type="component" value="Unassembled WGS sequence"/>
</dbReference>
<dbReference type="EMBL" id="JAKOGI010000354">
    <property type="protein sequence ID" value="KAJ8436270.1"/>
    <property type="molecule type" value="Genomic_DNA"/>
</dbReference>
<dbReference type="OrthoDB" id="5544992at2759"/>
<dbReference type="InterPro" id="IPR005162">
    <property type="entry name" value="Retrotrans_gag_dom"/>
</dbReference>
<evidence type="ECO:0000259" key="2">
    <source>
        <dbReference type="Pfam" id="PF14244"/>
    </source>
</evidence>
<name>A0A9Q1K4H4_9CARY</name>
<protein>
    <recommendedName>
        <fullName evidence="5">Retrotransposon Copia-like N-terminal domain-containing protein</fullName>
    </recommendedName>
</protein>
<evidence type="ECO:0000259" key="1">
    <source>
        <dbReference type="Pfam" id="PF03732"/>
    </source>
</evidence>
<sequence length="193" mass="22466">MAADRTPNRNHQIPCSELQNPLFIHPSDGPNSISVPEKLIGAKNYRSWRRSMEINLSTKRKLVLCKWDSCNKLVISWIMNCVCDSISSILYVESACEIWIQLKKRFSLSNGYRKYRLSKDVYSIRQNGGSVSDYYTRIKGIWEELDSMMDLPKVSVVNEEIANFLRAFGRMQEEQKLFQFLKGLDDVYKAHRS</sequence>
<dbReference type="InterPro" id="IPR029472">
    <property type="entry name" value="Copia-like_N"/>
</dbReference>
<dbReference type="Pfam" id="PF03732">
    <property type="entry name" value="Retrotrans_gag"/>
    <property type="match status" value="1"/>
</dbReference>
<dbReference type="Pfam" id="PF14244">
    <property type="entry name" value="Retrotran_gag_3"/>
    <property type="match status" value="1"/>
</dbReference>
<gene>
    <name evidence="3" type="ORF">Cgig2_011542</name>
</gene>
<proteinExistence type="predicted"/>
<feature type="domain" description="Retrotransposon Copia-like N-terminal" evidence="2">
    <location>
        <begin position="25"/>
        <end position="62"/>
    </location>
</feature>
<feature type="domain" description="Retrotransposon gag" evidence="1">
    <location>
        <begin position="77"/>
        <end position="185"/>
    </location>
</feature>
<dbReference type="PANTHER" id="PTHR37610:SF6">
    <property type="entry name" value="GAG-POLYPEPTIDE OF LTR COPIA-TYPE-RELATED"/>
    <property type="match status" value="1"/>
</dbReference>
<evidence type="ECO:0000313" key="3">
    <source>
        <dbReference type="EMBL" id="KAJ8436270.1"/>
    </source>
</evidence>
<evidence type="ECO:0000313" key="4">
    <source>
        <dbReference type="Proteomes" id="UP001153076"/>
    </source>
</evidence>
<evidence type="ECO:0008006" key="5">
    <source>
        <dbReference type="Google" id="ProtNLM"/>
    </source>
</evidence>
<dbReference type="AlphaFoldDB" id="A0A9Q1K4H4"/>
<dbReference type="PANTHER" id="PTHR37610">
    <property type="entry name" value="CCHC-TYPE DOMAIN-CONTAINING PROTEIN"/>
    <property type="match status" value="1"/>
</dbReference>
<accession>A0A9Q1K4H4</accession>